<dbReference type="EMBL" id="CP045736">
    <property type="protein sequence ID" value="QGG39897.1"/>
    <property type="molecule type" value="Genomic_DNA"/>
</dbReference>
<dbReference type="Proteomes" id="UP000392064">
    <property type="component" value="Plasmid p001"/>
</dbReference>
<dbReference type="RefSeq" id="WP_153651171.1">
    <property type="nucleotide sequence ID" value="NZ_CP045736.1"/>
</dbReference>
<keyword evidence="1" id="KW-0614">Plasmid</keyword>
<keyword evidence="2" id="KW-1185">Reference proteome</keyword>
<dbReference type="KEGG" id="aef:GEV26_00060"/>
<dbReference type="AlphaFoldDB" id="A0A5Q2M9W7"/>
<reference evidence="1 2" key="1">
    <citation type="submission" date="2019-11" db="EMBL/GenBank/DDBJ databases">
        <authorList>
            <person name="Li J."/>
        </authorList>
    </citation>
    <scope>NUCLEOTIDE SEQUENCE [LARGE SCALE GENOMIC DNA]</scope>
    <source>
        <strain evidence="1 2">MF47</strain>
        <plasmid evidence="1 2">p001</plasmid>
    </source>
</reference>
<name>A0A5Q2M9W7_9ACTN</name>
<protein>
    <submittedName>
        <fullName evidence="1">Uncharacterized protein</fullName>
    </submittedName>
</protein>
<proteinExistence type="predicted"/>
<geneLocation type="plasmid" evidence="1 2">
    <name>p001</name>
</geneLocation>
<evidence type="ECO:0000313" key="1">
    <source>
        <dbReference type="EMBL" id="QGG39897.1"/>
    </source>
</evidence>
<sequence length="73" mass="8383">MIDTLEDHYRWDSVGQVFVLLEQEPGLVDVRPHRVDVQAARIHAGWELMTTVTLDELNAQPGVIDVWIRTDTD</sequence>
<gene>
    <name evidence="1" type="ORF">GEV26_00060</name>
</gene>
<accession>A0A5Q2M9W7</accession>
<evidence type="ECO:0000313" key="2">
    <source>
        <dbReference type="Proteomes" id="UP000392064"/>
    </source>
</evidence>
<organism evidence="1 2">
    <name type="scientific">Aeromicrobium yanjiei</name>
    <dbReference type="NCBI Taxonomy" id="2662028"/>
    <lineage>
        <taxon>Bacteria</taxon>
        <taxon>Bacillati</taxon>
        <taxon>Actinomycetota</taxon>
        <taxon>Actinomycetes</taxon>
        <taxon>Propionibacteriales</taxon>
        <taxon>Nocardioidaceae</taxon>
        <taxon>Aeromicrobium</taxon>
    </lineage>
</organism>